<dbReference type="PANTHER" id="PTHR37946:SF1">
    <property type="entry name" value="SLL1969 PROTEIN"/>
    <property type="match status" value="1"/>
</dbReference>
<organism evidence="3 4">
    <name type="scientific">Sphaerotilus microaerophilus</name>
    <dbReference type="NCBI Taxonomy" id="2914710"/>
    <lineage>
        <taxon>Bacteria</taxon>
        <taxon>Pseudomonadati</taxon>
        <taxon>Pseudomonadota</taxon>
        <taxon>Betaproteobacteria</taxon>
        <taxon>Burkholderiales</taxon>
        <taxon>Sphaerotilaceae</taxon>
        <taxon>Sphaerotilus</taxon>
    </lineage>
</organism>
<accession>A0ABM7YM15</accession>
<dbReference type="Proteomes" id="UP001057498">
    <property type="component" value="Chromosome"/>
</dbReference>
<dbReference type="PANTHER" id="PTHR37946">
    <property type="entry name" value="SLL1969 PROTEIN"/>
    <property type="match status" value="1"/>
</dbReference>
<keyword evidence="1" id="KW-1133">Transmembrane helix</keyword>
<dbReference type="RefSeq" id="WP_251973513.1">
    <property type="nucleotide sequence ID" value="NZ_AP025730.1"/>
</dbReference>
<feature type="transmembrane region" description="Helical" evidence="1">
    <location>
        <begin position="35"/>
        <end position="59"/>
    </location>
</feature>
<dbReference type="SUPFAM" id="SSF53474">
    <property type="entry name" value="alpha/beta-Hydrolases"/>
    <property type="match status" value="1"/>
</dbReference>
<keyword evidence="1" id="KW-0472">Membrane</keyword>
<protein>
    <submittedName>
        <fullName evidence="3">Lipase</fullName>
    </submittedName>
</protein>
<feature type="domain" description="AB hydrolase-1" evidence="2">
    <location>
        <begin position="117"/>
        <end position="225"/>
    </location>
</feature>
<name>A0ABM7YM15_9BURK</name>
<keyword evidence="4" id="KW-1185">Reference proteome</keyword>
<dbReference type="InterPro" id="IPR029058">
    <property type="entry name" value="AB_hydrolase_fold"/>
</dbReference>
<proteinExistence type="predicted"/>
<evidence type="ECO:0000256" key="1">
    <source>
        <dbReference type="SAM" id="Phobius"/>
    </source>
</evidence>
<keyword evidence="1" id="KW-0812">Transmembrane</keyword>
<reference evidence="3" key="1">
    <citation type="submission" date="2022-04" db="EMBL/GenBank/DDBJ databases">
        <title>Whole genome sequence of Sphaerotilus sp. FB-5.</title>
        <authorList>
            <person name="Takeda M."/>
            <person name="Narihara S."/>
            <person name="Akimoto M."/>
            <person name="Akimoto R."/>
            <person name="Nishiyashiki S."/>
            <person name="Murakami T."/>
        </authorList>
    </citation>
    <scope>NUCLEOTIDE SEQUENCE</scope>
    <source>
        <strain evidence="3">FB-5</strain>
    </source>
</reference>
<evidence type="ECO:0000313" key="3">
    <source>
        <dbReference type="EMBL" id="BDI05485.1"/>
    </source>
</evidence>
<sequence>MTARHLRWALLIEFSLYTAWLVWRIEGGAGGLASFCAVLACFFGLRALVVTVTYAFTLLGSDPVPANLRCGPLGWLRMVLEEYAGLLRLFVLAQPFESRWLAPDRLDVPAPTEPQRPPLLLIHGYQCNRGFWYWLRPRLEAAGWTVATVSLEPVLRDIDVLVDAVEHRIRELQQATGAAQVILVGHSMGGLVARAYLRRWGAQRVARVVTLGSPHYGSRLAALAWGRNGRQMVIGNPWLRELQNEPLPVPLTSIYSVHDNQVMPQRRCSELAGARSVAIGGVSHLGMATSERVLAVLLGELA</sequence>
<dbReference type="Gene3D" id="3.40.50.1820">
    <property type="entry name" value="alpha/beta hydrolase"/>
    <property type="match status" value="1"/>
</dbReference>
<evidence type="ECO:0000259" key="2">
    <source>
        <dbReference type="Pfam" id="PF00561"/>
    </source>
</evidence>
<dbReference type="Pfam" id="PF00561">
    <property type="entry name" value="Abhydrolase_1"/>
    <property type="match status" value="1"/>
</dbReference>
<dbReference type="InterPro" id="IPR000073">
    <property type="entry name" value="AB_hydrolase_1"/>
</dbReference>
<dbReference type="CDD" id="cd00741">
    <property type="entry name" value="Lipase"/>
    <property type="match status" value="1"/>
</dbReference>
<evidence type="ECO:0000313" key="4">
    <source>
        <dbReference type="Proteomes" id="UP001057498"/>
    </source>
</evidence>
<gene>
    <name evidence="3" type="ORF">CATMQ487_24550</name>
</gene>
<dbReference type="EMBL" id="AP025730">
    <property type="protein sequence ID" value="BDI05485.1"/>
    <property type="molecule type" value="Genomic_DNA"/>
</dbReference>